<organism evidence="1 2">
    <name type="scientific">Symbiodinium necroappetens</name>
    <dbReference type="NCBI Taxonomy" id="1628268"/>
    <lineage>
        <taxon>Eukaryota</taxon>
        <taxon>Sar</taxon>
        <taxon>Alveolata</taxon>
        <taxon>Dinophyceae</taxon>
        <taxon>Suessiales</taxon>
        <taxon>Symbiodiniaceae</taxon>
        <taxon>Symbiodinium</taxon>
    </lineage>
</organism>
<keyword evidence="2" id="KW-1185">Reference proteome</keyword>
<feature type="non-terminal residue" evidence="1">
    <location>
        <position position="1"/>
    </location>
</feature>
<gene>
    <name evidence="1" type="ORF">SNEC2469_LOCUS5321</name>
</gene>
<sequence length="184" mass="19847">VIDFRNREIAQFKWGTGFFGPSVTGVSLGGYAGVGWKGYKQNWTLQEAYVTGLYTGVGLSPSIFGLNAGLSITFATDADNSIPGPWIPEPHGVNGITLGWSAGASITKAVIPMSADVGASYYWYLNSECFGSLSEMIKYIWVPRCKDCQGATENAKIMALRLSINLPSFPFISETAFSLLAAMY</sequence>
<accession>A0A812LSU3</accession>
<dbReference type="OrthoDB" id="432646at2759"/>
<dbReference type="AlphaFoldDB" id="A0A812LSU3"/>
<dbReference type="Proteomes" id="UP000601435">
    <property type="component" value="Unassembled WGS sequence"/>
</dbReference>
<dbReference type="EMBL" id="CAJNJA010009982">
    <property type="protein sequence ID" value="CAE7252606.1"/>
    <property type="molecule type" value="Genomic_DNA"/>
</dbReference>
<comment type="caution">
    <text evidence="1">The sequence shown here is derived from an EMBL/GenBank/DDBJ whole genome shotgun (WGS) entry which is preliminary data.</text>
</comment>
<proteinExistence type="predicted"/>
<name>A0A812LSU3_9DINO</name>
<feature type="non-terminal residue" evidence="1">
    <location>
        <position position="184"/>
    </location>
</feature>
<evidence type="ECO:0000313" key="1">
    <source>
        <dbReference type="EMBL" id="CAE7252606.1"/>
    </source>
</evidence>
<evidence type="ECO:0000313" key="2">
    <source>
        <dbReference type="Proteomes" id="UP000601435"/>
    </source>
</evidence>
<reference evidence="1" key="1">
    <citation type="submission" date="2021-02" db="EMBL/GenBank/DDBJ databases">
        <authorList>
            <person name="Dougan E. K."/>
            <person name="Rhodes N."/>
            <person name="Thang M."/>
            <person name="Chan C."/>
        </authorList>
    </citation>
    <scope>NUCLEOTIDE SEQUENCE</scope>
</reference>
<protein>
    <submittedName>
        <fullName evidence="1">Uncharacterized protein</fullName>
    </submittedName>
</protein>